<evidence type="ECO:0000256" key="6">
    <source>
        <dbReference type="RuleBase" id="RU364089"/>
    </source>
</evidence>
<dbReference type="PROSITE" id="PS51257">
    <property type="entry name" value="PROKAR_LIPOPROTEIN"/>
    <property type="match status" value="1"/>
</dbReference>
<keyword evidence="7" id="KW-0732">Signal</keyword>
<feature type="signal peptide" evidence="7">
    <location>
        <begin position="1"/>
        <end position="23"/>
    </location>
</feature>
<evidence type="ECO:0000313" key="9">
    <source>
        <dbReference type="Proteomes" id="UP000183920"/>
    </source>
</evidence>
<evidence type="ECO:0000256" key="2">
    <source>
        <dbReference type="ARBA" id="ARBA00007225"/>
    </source>
</evidence>
<dbReference type="Gene3D" id="3.60.60.10">
    <property type="entry name" value="Penicillin V Acylase, Chain A"/>
    <property type="match status" value="1"/>
</dbReference>
<name>A0A0G4Q0X2_9GAMM</name>
<dbReference type="InterPro" id="IPR005322">
    <property type="entry name" value="Peptidase_C69"/>
</dbReference>
<organism evidence="8 9">
    <name type="scientific">Proteus penneri</name>
    <dbReference type="NCBI Taxonomy" id="102862"/>
    <lineage>
        <taxon>Bacteria</taxon>
        <taxon>Pseudomonadati</taxon>
        <taxon>Pseudomonadota</taxon>
        <taxon>Gammaproteobacteria</taxon>
        <taxon>Enterobacterales</taxon>
        <taxon>Morganellaceae</taxon>
        <taxon>Proteus</taxon>
    </lineage>
</organism>
<protein>
    <recommendedName>
        <fullName evidence="6">Dipeptidase</fullName>
        <ecNumber evidence="6">3.4.-.-</ecNumber>
    </recommendedName>
</protein>
<dbReference type="EMBL" id="CVRY01000001">
    <property type="protein sequence ID" value="CRL59304.1"/>
    <property type="molecule type" value="Genomic_DNA"/>
</dbReference>
<comment type="catalytic activity">
    <reaction evidence="1">
        <text>an L-aminoacyl-L-amino acid + H2O = 2 an L-alpha-amino acid</text>
        <dbReference type="Rhea" id="RHEA:48940"/>
        <dbReference type="ChEBI" id="CHEBI:15377"/>
        <dbReference type="ChEBI" id="CHEBI:59869"/>
        <dbReference type="ChEBI" id="CHEBI:77460"/>
        <dbReference type="EC" id="3.4.13.19"/>
    </reaction>
</comment>
<evidence type="ECO:0000313" key="8">
    <source>
        <dbReference type="EMBL" id="CRL59304.1"/>
    </source>
</evidence>
<keyword evidence="5 6" id="KW-0224">Dipeptidase</keyword>
<evidence type="ECO:0000256" key="7">
    <source>
        <dbReference type="SAM" id="SignalP"/>
    </source>
</evidence>
<dbReference type="Proteomes" id="UP000183920">
    <property type="component" value="Unassembled WGS sequence"/>
</dbReference>
<feature type="chain" id="PRO_5005196001" description="Dipeptidase" evidence="7">
    <location>
        <begin position="24"/>
        <end position="498"/>
    </location>
</feature>
<dbReference type="GO" id="GO:0016805">
    <property type="term" value="F:dipeptidase activity"/>
    <property type="evidence" value="ECO:0007669"/>
    <property type="project" value="UniProtKB-KW"/>
</dbReference>
<dbReference type="PANTHER" id="PTHR12994:SF17">
    <property type="entry name" value="LD30995P"/>
    <property type="match status" value="1"/>
</dbReference>
<keyword evidence="3 6" id="KW-0645">Protease</keyword>
<gene>
    <name evidence="8" type="primary">pepD_1</name>
    <name evidence="8" type="ORF">BN1804_00372</name>
</gene>
<accession>A0A0G4Q0X2</accession>
<evidence type="ECO:0000256" key="5">
    <source>
        <dbReference type="ARBA" id="ARBA00022997"/>
    </source>
</evidence>
<dbReference type="EC" id="3.4.-.-" evidence="6"/>
<evidence type="ECO:0000256" key="4">
    <source>
        <dbReference type="ARBA" id="ARBA00022801"/>
    </source>
</evidence>
<dbReference type="RefSeq" id="WP_072062762.1">
    <property type="nucleotide sequence ID" value="NZ_CVRY01000001.1"/>
</dbReference>
<reference evidence="9" key="1">
    <citation type="submission" date="2015-06" db="EMBL/GenBank/DDBJ databases">
        <authorList>
            <person name="Urmite Genomes"/>
        </authorList>
    </citation>
    <scope>NUCLEOTIDE SEQUENCE [LARGE SCALE GENOMIC DNA]</scope>
    <source>
        <strain evidence="9">CSUR P1867</strain>
    </source>
</reference>
<comment type="similarity">
    <text evidence="2 6">Belongs to the peptidase C69 family.</text>
</comment>
<evidence type="ECO:0000256" key="3">
    <source>
        <dbReference type="ARBA" id="ARBA00022670"/>
    </source>
</evidence>
<dbReference type="GO" id="GO:0070004">
    <property type="term" value="F:cysteine-type exopeptidase activity"/>
    <property type="evidence" value="ECO:0007669"/>
    <property type="project" value="InterPro"/>
</dbReference>
<dbReference type="PANTHER" id="PTHR12994">
    <property type="entry name" value="SECERNIN"/>
    <property type="match status" value="1"/>
</dbReference>
<keyword evidence="4 6" id="KW-0378">Hydrolase</keyword>
<dbReference type="Pfam" id="PF03577">
    <property type="entry name" value="Peptidase_C69"/>
    <property type="match status" value="1"/>
</dbReference>
<dbReference type="GO" id="GO:0006508">
    <property type="term" value="P:proteolysis"/>
    <property type="evidence" value="ECO:0007669"/>
    <property type="project" value="UniProtKB-KW"/>
</dbReference>
<evidence type="ECO:0000256" key="1">
    <source>
        <dbReference type="ARBA" id="ARBA00001670"/>
    </source>
</evidence>
<sequence length="498" mass="55801" precursor="true">MSLFKKGIIALSINIALVSSALACTTLLAGSEATTDGSLIIARSADSDALKAQHFVIHPAKTNQTGIYSTKEHNGANNFTYPLPKNSLRYTTVPNWKTQLHGATGFNELGVGVSGTESIFASPKALSFDPYVEETGITEDDIPDVLLSRAKTAREAVELLGNIIEEQGAGEGFGVAVVDKNELWYLETGTGHHWIAQKLPKDKYFATGNQGRLQHYDINSNDVLGSKNLVEFAVEKGLYNPEKEGAFNFSKAYTRDDERDRTYNDPRVWVIQQQFNPSLKQAVDDGRNFAPLLTPEKKVSVEEAKAMLRNHFEGTKHDPYTNGLNGQESWRPISVFRTYEAHVMQVRPELPQEIGEVTYVGLGMADLTAFVPYYSGLKAYPQHYGIGSNQADSDSIYWKYRKLQTLVMTDYPKLAPIVKKAYQEWEAKTALEQKEMEAKYLTMVKKDKTGADKMLNEFNLRVMADAEKLTENLMNELFTVRTKDIQDDIFFANKSKKD</sequence>
<dbReference type="AlphaFoldDB" id="A0A0G4Q0X2"/>
<proteinExistence type="inferred from homology"/>
<dbReference type="NCBIfam" id="NF033678">
    <property type="entry name" value="C69_fam_dipept"/>
    <property type="match status" value="1"/>
</dbReference>
<dbReference type="InterPro" id="IPR047804">
    <property type="entry name" value="C69_dipept_A-like"/>
</dbReference>